<dbReference type="Proteomes" id="UP000325313">
    <property type="component" value="Unassembled WGS sequence"/>
</dbReference>
<evidence type="ECO:0000313" key="4">
    <source>
        <dbReference type="Proteomes" id="UP000324748"/>
    </source>
</evidence>
<dbReference type="AlphaFoldDB" id="A0A5B0S6Y0"/>
<evidence type="ECO:0000313" key="2">
    <source>
        <dbReference type="EMBL" id="KAA1101842.1"/>
    </source>
</evidence>
<feature type="compositionally biased region" description="Basic and acidic residues" evidence="1">
    <location>
        <begin position="1"/>
        <end position="20"/>
    </location>
</feature>
<comment type="caution">
    <text evidence="3">The sequence shown here is derived from an EMBL/GenBank/DDBJ whole genome shotgun (WGS) entry which is preliminary data.</text>
</comment>
<organism evidence="3 5">
    <name type="scientific">Puccinia graminis f. sp. tritici</name>
    <dbReference type="NCBI Taxonomy" id="56615"/>
    <lineage>
        <taxon>Eukaryota</taxon>
        <taxon>Fungi</taxon>
        <taxon>Dikarya</taxon>
        <taxon>Basidiomycota</taxon>
        <taxon>Pucciniomycotina</taxon>
        <taxon>Pucciniomycetes</taxon>
        <taxon>Pucciniales</taxon>
        <taxon>Pucciniaceae</taxon>
        <taxon>Puccinia</taxon>
    </lineage>
</organism>
<evidence type="ECO:0000313" key="5">
    <source>
        <dbReference type="Proteomes" id="UP000325313"/>
    </source>
</evidence>
<name>A0A5B0S6Y0_PUCGR</name>
<proteinExistence type="predicted"/>
<evidence type="ECO:0000256" key="1">
    <source>
        <dbReference type="SAM" id="MobiDB-lite"/>
    </source>
</evidence>
<gene>
    <name evidence="2" type="ORF">PGT21_031206</name>
    <name evidence="3" type="ORF">PGTUg99_032974</name>
</gene>
<protein>
    <submittedName>
        <fullName evidence="3">Uncharacterized protein</fullName>
    </submittedName>
</protein>
<accession>A0A5B0S6Y0</accession>
<dbReference type="EMBL" id="VDEP01000070">
    <property type="protein sequence ID" value="KAA1133936.1"/>
    <property type="molecule type" value="Genomic_DNA"/>
</dbReference>
<evidence type="ECO:0000313" key="3">
    <source>
        <dbReference type="EMBL" id="KAA1133936.1"/>
    </source>
</evidence>
<keyword evidence="4" id="KW-1185">Reference proteome</keyword>
<dbReference type="EMBL" id="VSWC01000053">
    <property type="protein sequence ID" value="KAA1101842.1"/>
    <property type="molecule type" value="Genomic_DNA"/>
</dbReference>
<reference evidence="4 5" key="1">
    <citation type="submission" date="2019-05" db="EMBL/GenBank/DDBJ databases">
        <title>Emergence of the Ug99 lineage of the wheat stem rust pathogen through somatic hybridization.</title>
        <authorList>
            <person name="Li F."/>
            <person name="Upadhyaya N.M."/>
            <person name="Sperschneider J."/>
            <person name="Matny O."/>
            <person name="Nguyen-Phuc H."/>
            <person name="Mago R."/>
            <person name="Raley C."/>
            <person name="Miller M.E."/>
            <person name="Silverstein K.A.T."/>
            <person name="Henningsen E."/>
            <person name="Hirsch C.D."/>
            <person name="Visser B."/>
            <person name="Pretorius Z.A."/>
            <person name="Steffenson B.J."/>
            <person name="Schwessinger B."/>
            <person name="Dodds P.N."/>
            <person name="Figueroa M."/>
        </authorList>
    </citation>
    <scope>NUCLEOTIDE SEQUENCE [LARGE SCALE GENOMIC DNA]</scope>
    <source>
        <strain evidence="2">21-0</strain>
        <strain evidence="3 5">Ug99</strain>
    </source>
</reference>
<dbReference type="Proteomes" id="UP000324748">
    <property type="component" value="Unassembled WGS sequence"/>
</dbReference>
<feature type="region of interest" description="Disordered" evidence="1">
    <location>
        <begin position="1"/>
        <end position="62"/>
    </location>
</feature>
<sequence>MIEIDTNRKHDDHSSIHWSERIVPPSARKTMSANLRPGRGPGDAWERVKDSPTTRQAPPVPP</sequence>